<evidence type="ECO:0000256" key="5">
    <source>
        <dbReference type="ARBA" id="ARBA00022692"/>
    </source>
</evidence>
<proteinExistence type="inferred from homology"/>
<keyword evidence="11" id="KW-1185">Reference proteome</keyword>
<evidence type="ECO:0000313" key="10">
    <source>
        <dbReference type="EMBL" id="ERL65987.1"/>
    </source>
</evidence>
<keyword evidence="3 9" id="KW-0813">Transport</keyword>
<dbReference type="EMBL" id="KI271584">
    <property type="protein sequence ID" value="ERL65987.1"/>
    <property type="molecule type" value="Genomic_DNA"/>
</dbReference>
<sequence length="466" mass="49954">MEEFSMSEQPKLTKRQYLTLGSLLLGMFFGAGNLIFPIHLGQLAGDAWLPAAVGFLLSAILLPLLAIMAISLTRASSMYDLARPVGHGFALFFLLATHASLGLLIASPRTATVSYTIGIAPFLGKGQQQIGLLIFSFLFFLTTFCLAWNESKITTYIGKLLNPLFLILLAAIFFWAFLIKGDIRAVSTTGNAKLISSNLINGFLQGYNTMDALAGLGFGVTIITALKLMGLHHAGGRAKAVAKVGSLAMGLEAVIYVLLIMLGAISLRFSKLTENGGTAFNQIMTHYTGLAGTALLEAMTLLACLTTAIGLVTSFSQDLGHRFPRLGYHFFLPVTAIGAFFIANFGLDQIIAYSTPILMLLYPLAIALILLGLLHPWIGKNTRIYKVTVGFTVIPALLDAVHALPAGLARLPFFAAIQHFATSFIPWYTIGMDFVPFIAVGFLGGLIAAKLSGVKLAPDLPDSDQD</sequence>
<gene>
    <name evidence="10" type="primary">brnQ</name>
    <name evidence="10" type="ORF">L248_2063</name>
</gene>
<keyword evidence="5 9" id="KW-0812">Transmembrane</keyword>
<dbReference type="GO" id="GO:0005886">
    <property type="term" value="C:plasma membrane"/>
    <property type="evidence" value="ECO:0007669"/>
    <property type="project" value="UniProtKB-SubCell"/>
</dbReference>
<evidence type="ECO:0000256" key="9">
    <source>
        <dbReference type="RuleBase" id="RU362122"/>
    </source>
</evidence>
<dbReference type="GO" id="GO:0005304">
    <property type="term" value="F:L-valine transmembrane transporter activity"/>
    <property type="evidence" value="ECO:0007669"/>
    <property type="project" value="TreeGrafter"/>
</dbReference>
<keyword evidence="8 9" id="KW-0472">Membrane</keyword>
<keyword evidence="6 9" id="KW-0029">Amino-acid transport</keyword>
<evidence type="ECO:0000256" key="6">
    <source>
        <dbReference type="ARBA" id="ARBA00022970"/>
    </source>
</evidence>
<dbReference type="PANTHER" id="PTHR30588:SF0">
    <property type="entry name" value="BRANCHED-CHAIN AMINO ACID PERMEASE BRNQ"/>
    <property type="match status" value="1"/>
</dbReference>
<feature type="transmembrane region" description="Helical" evidence="9">
    <location>
        <begin position="425"/>
        <end position="449"/>
    </location>
</feature>
<evidence type="ECO:0000256" key="8">
    <source>
        <dbReference type="ARBA" id="ARBA00023136"/>
    </source>
</evidence>
<feature type="transmembrane region" description="Helical" evidence="9">
    <location>
        <begin position="212"/>
        <end position="232"/>
    </location>
</feature>
<feature type="transmembrane region" description="Helical" evidence="9">
    <location>
        <begin position="85"/>
        <end position="106"/>
    </location>
</feature>
<keyword evidence="7 9" id="KW-1133">Transmembrane helix</keyword>
<feature type="transmembrane region" description="Helical" evidence="9">
    <location>
        <begin position="160"/>
        <end position="179"/>
    </location>
</feature>
<evidence type="ECO:0000256" key="4">
    <source>
        <dbReference type="ARBA" id="ARBA00022475"/>
    </source>
</evidence>
<protein>
    <recommendedName>
        <fullName evidence="9">Branched-chain amino acid transport system carrier protein</fullName>
    </recommendedName>
</protein>
<name>U4TXB2_9LACO</name>
<dbReference type="GO" id="GO:0015188">
    <property type="term" value="F:L-isoleucine transmembrane transporter activity"/>
    <property type="evidence" value="ECO:0007669"/>
    <property type="project" value="TreeGrafter"/>
</dbReference>
<evidence type="ECO:0000256" key="1">
    <source>
        <dbReference type="ARBA" id="ARBA00004651"/>
    </source>
</evidence>
<reference evidence="11" key="1">
    <citation type="journal article" date="2013" name="Genome Announc.">
        <title>Whole-Genome Sequencing of Lactobacillus shenzhenensis Strain LY-73T.</title>
        <authorList>
            <person name="Lin Z."/>
            <person name="Liu Z."/>
            <person name="Yang R."/>
            <person name="Zou Y."/>
            <person name="Wan D."/>
            <person name="Chen J."/>
            <person name="Guo M."/>
            <person name="Zhao J."/>
            <person name="Fang C."/>
            <person name="Yang R."/>
            <person name="Liu F."/>
        </authorList>
    </citation>
    <scope>NUCLEOTIDE SEQUENCE [LARGE SCALE GENOMIC DNA]</scope>
    <source>
        <strain evidence="11">LY-73</strain>
    </source>
</reference>
<feature type="transmembrane region" description="Helical" evidence="9">
    <location>
        <begin position="130"/>
        <end position="148"/>
    </location>
</feature>
<comment type="function">
    <text evidence="9">Component of the transport system for branched-chain amino acids.</text>
</comment>
<dbReference type="eggNOG" id="COG1114">
    <property type="taxonomic scope" value="Bacteria"/>
</dbReference>
<dbReference type="GO" id="GO:0015820">
    <property type="term" value="P:L-leucine transport"/>
    <property type="evidence" value="ECO:0007669"/>
    <property type="project" value="TreeGrafter"/>
</dbReference>
<dbReference type="NCBIfam" id="TIGR00796">
    <property type="entry name" value="livcs"/>
    <property type="match status" value="1"/>
</dbReference>
<accession>U4TXB2</accession>
<dbReference type="GO" id="GO:0015818">
    <property type="term" value="P:isoleucine transport"/>
    <property type="evidence" value="ECO:0007669"/>
    <property type="project" value="TreeGrafter"/>
</dbReference>
<evidence type="ECO:0000313" key="11">
    <source>
        <dbReference type="Proteomes" id="UP000030647"/>
    </source>
</evidence>
<feature type="transmembrane region" description="Helical" evidence="9">
    <location>
        <begin position="287"/>
        <end position="314"/>
    </location>
</feature>
<dbReference type="Pfam" id="PF05525">
    <property type="entry name" value="Branch_AA_trans"/>
    <property type="match status" value="1"/>
</dbReference>
<comment type="similarity">
    <text evidence="2 9">Belongs to the branched chain amino acid transporter family.</text>
</comment>
<evidence type="ECO:0000256" key="2">
    <source>
        <dbReference type="ARBA" id="ARBA00008540"/>
    </source>
</evidence>
<feature type="transmembrane region" description="Helical" evidence="9">
    <location>
        <begin position="20"/>
        <end position="41"/>
    </location>
</feature>
<dbReference type="AlphaFoldDB" id="U4TXB2"/>
<dbReference type="HOGENOM" id="CLU_036807_0_1_9"/>
<organism evidence="10 11">
    <name type="scientific">Schleiferilactobacillus shenzhenensis LY-73</name>
    <dbReference type="NCBI Taxonomy" id="1231336"/>
    <lineage>
        <taxon>Bacteria</taxon>
        <taxon>Bacillati</taxon>
        <taxon>Bacillota</taxon>
        <taxon>Bacilli</taxon>
        <taxon>Lactobacillales</taxon>
        <taxon>Lactobacillaceae</taxon>
        <taxon>Schleiferilactobacillus</taxon>
    </lineage>
</organism>
<keyword evidence="4" id="KW-1003">Cell membrane</keyword>
<feature type="transmembrane region" description="Helical" evidence="9">
    <location>
        <begin position="47"/>
        <end position="73"/>
    </location>
</feature>
<comment type="subcellular location">
    <subcellularLocation>
        <location evidence="1 9">Cell membrane</location>
        <topology evidence="1 9">Multi-pass membrane protein</topology>
    </subcellularLocation>
</comment>
<feature type="transmembrane region" description="Helical" evidence="9">
    <location>
        <begin position="353"/>
        <end position="375"/>
    </location>
</feature>
<dbReference type="GO" id="GO:0015190">
    <property type="term" value="F:L-leucine transmembrane transporter activity"/>
    <property type="evidence" value="ECO:0007669"/>
    <property type="project" value="TreeGrafter"/>
</dbReference>
<feature type="transmembrane region" description="Helical" evidence="9">
    <location>
        <begin position="326"/>
        <end position="347"/>
    </location>
</feature>
<feature type="transmembrane region" description="Helical" evidence="9">
    <location>
        <begin position="387"/>
        <end position="405"/>
    </location>
</feature>
<evidence type="ECO:0000256" key="3">
    <source>
        <dbReference type="ARBA" id="ARBA00022448"/>
    </source>
</evidence>
<feature type="transmembrane region" description="Helical" evidence="9">
    <location>
        <begin position="244"/>
        <end position="267"/>
    </location>
</feature>
<dbReference type="PANTHER" id="PTHR30588">
    <property type="entry name" value="BRANCHED-CHAIN AMINO ACID TRANSPORT SYSTEM 2 CARRIER PROTEIN"/>
    <property type="match status" value="1"/>
</dbReference>
<dbReference type="Proteomes" id="UP000030647">
    <property type="component" value="Unassembled WGS sequence"/>
</dbReference>
<dbReference type="InterPro" id="IPR004685">
    <property type="entry name" value="Brnchd-chn_aa_trnsp_Livcs"/>
</dbReference>
<evidence type="ECO:0000256" key="7">
    <source>
        <dbReference type="ARBA" id="ARBA00022989"/>
    </source>
</evidence>